<keyword evidence="1" id="KW-0472">Membrane</keyword>
<keyword evidence="1" id="KW-0812">Transmembrane</keyword>
<accession>A0A430FK10</accession>
<feature type="transmembrane region" description="Helical" evidence="1">
    <location>
        <begin position="42"/>
        <end position="61"/>
    </location>
</feature>
<proteinExistence type="predicted"/>
<feature type="transmembrane region" description="Helical" evidence="1">
    <location>
        <begin position="67"/>
        <end position="91"/>
    </location>
</feature>
<keyword evidence="3" id="KW-1185">Reference proteome</keyword>
<keyword evidence="1" id="KW-1133">Transmembrane helix</keyword>
<dbReference type="Proteomes" id="UP000287533">
    <property type="component" value="Unassembled WGS sequence"/>
</dbReference>
<evidence type="ECO:0000256" key="1">
    <source>
        <dbReference type="SAM" id="Phobius"/>
    </source>
</evidence>
<protein>
    <submittedName>
        <fullName evidence="2">Uncharacterized protein</fullName>
    </submittedName>
</protein>
<comment type="caution">
    <text evidence="2">The sequence shown here is derived from an EMBL/GenBank/DDBJ whole genome shotgun (WGS) entry which is preliminary data.</text>
</comment>
<name>A0A430FK10_9BIFI</name>
<dbReference type="EMBL" id="QXGL01000003">
    <property type="protein sequence ID" value="RSX53102.1"/>
    <property type="molecule type" value="Genomic_DNA"/>
</dbReference>
<organism evidence="2 3">
    <name type="scientific">Bifidobacterium goeldii</name>
    <dbReference type="NCBI Taxonomy" id="2306975"/>
    <lineage>
        <taxon>Bacteria</taxon>
        <taxon>Bacillati</taxon>
        <taxon>Actinomycetota</taxon>
        <taxon>Actinomycetes</taxon>
        <taxon>Bifidobacteriales</taxon>
        <taxon>Bifidobacteriaceae</taxon>
        <taxon>Bifidobacterium</taxon>
    </lineage>
</organism>
<gene>
    <name evidence="2" type="ORF">D2E25_1075</name>
</gene>
<evidence type="ECO:0000313" key="3">
    <source>
        <dbReference type="Proteomes" id="UP000287533"/>
    </source>
</evidence>
<dbReference type="AlphaFoldDB" id="A0A430FK10"/>
<reference evidence="2 3" key="1">
    <citation type="submission" date="2018-09" db="EMBL/GenBank/DDBJ databases">
        <title>Characterization of the phylogenetic diversity of five novel species belonging to the genus Bifidobacterium.</title>
        <authorList>
            <person name="Lugli G.A."/>
            <person name="Duranti S."/>
            <person name="Milani C."/>
        </authorList>
    </citation>
    <scope>NUCLEOTIDE SEQUENCE [LARGE SCALE GENOMIC DNA]</scope>
    <source>
        <strain evidence="2 3">2034B</strain>
    </source>
</reference>
<evidence type="ECO:0000313" key="2">
    <source>
        <dbReference type="EMBL" id="RSX53102.1"/>
    </source>
</evidence>
<sequence>MPYSNPYNPRSMQYQPAPPPEWPIRVERYDPAADKWPIRRRALICASITFGAFILALPLILTDAHGTLNTLAVILVIITIMTLPFTILLSLKTLDLLKVPSRPGLIITGQAILDAYARYGVGEIALSPPIIGLSGQEWYLYSMARNDVTTLWFQPTAQPHRYTLYWRQNAYKDFESVGGGCIERITYERPTPRDLKWSARHMADLGTDRAPGVDLRMRPCILEIWGGYARLLFPTNAPLLVTAMQDANIRGDIYGVIPPTAMLADTF</sequence>